<evidence type="ECO:0000313" key="2">
    <source>
        <dbReference type="Proteomes" id="UP000603865"/>
    </source>
</evidence>
<name>A0A918CAH6_9DEIO</name>
<dbReference type="RefSeq" id="WP_189091053.1">
    <property type="nucleotide sequence ID" value="NZ_BMQL01000015.1"/>
</dbReference>
<comment type="caution">
    <text evidence="1">The sequence shown here is derived from an EMBL/GenBank/DDBJ whole genome shotgun (WGS) entry which is preliminary data.</text>
</comment>
<keyword evidence="2" id="KW-1185">Reference proteome</keyword>
<gene>
    <name evidence="1" type="ORF">GCM10008957_27080</name>
</gene>
<sequence>MSGLPNWRIRREFYDWRLRLSDTGTSYVAAANELSELTSEVAHLRAVQLLEYSISTEGVQPFYEAIKNCLQSDDLAVRSYVTAFLALYPRDPHASSGDVGLDGGLFAIPVLEELLLRLRREHFRDEFVLETEVFILYVLAELYIAGTQYTKACVVAGEAVLLSLPLNSPAFTETVRLSYAQAAFRAGQLDVAQREYTVIIQDGQAASRSVFWATLNAASIQTMCGAFQAATHLYRSLNAAAPNADIATVGLQFIHALKGQLARNTALHPCPSHLYDTLSQALQLLWSAEGQQQQSSALELIELLKTWQPPTDTGLVMTTWLQGSALLRLGKPFLAAQRLTSIQPTHPLTQVLLLGAKIEVALHYHGVDLEPLASLTQQLQAAIIHRKREEREGLAETLLLWHPIAAAFVASSPFSLPELVDLALPAIFVDGRPIRIYGKPVPSRIPFVQASLEYFGISTDLRRDQSTEKSRMDEVLKVSWGDDLRQLPVISPCVLVYNLLRVAETHGHIWHMAAQELRNSNGLIPSTAGGNLRYERSEVTLLLEALLDRRLSIASFREQINTLKEKHVRA</sequence>
<dbReference type="AlphaFoldDB" id="A0A918CAH6"/>
<evidence type="ECO:0000313" key="1">
    <source>
        <dbReference type="EMBL" id="GGR12737.1"/>
    </source>
</evidence>
<reference evidence="1" key="2">
    <citation type="submission" date="2020-09" db="EMBL/GenBank/DDBJ databases">
        <authorList>
            <person name="Sun Q."/>
            <person name="Ohkuma M."/>
        </authorList>
    </citation>
    <scope>NUCLEOTIDE SEQUENCE</scope>
    <source>
        <strain evidence="1">JCM 31311</strain>
    </source>
</reference>
<dbReference type="EMBL" id="BMQL01000015">
    <property type="protein sequence ID" value="GGR12737.1"/>
    <property type="molecule type" value="Genomic_DNA"/>
</dbReference>
<protein>
    <submittedName>
        <fullName evidence="1">Uncharacterized protein</fullName>
    </submittedName>
</protein>
<reference evidence="1" key="1">
    <citation type="journal article" date="2014" name="Int. J. Syst. Evol. Microbiol.">
        <title>Complete genome sequence of Corynebacterium casei LMG S-19264T (=DSM 44701T), isolated from a smear-ripened cheese.</title>
        <authorList>
            <consortium name="US DOE Joint Genome Institute (JGI-PGF)"/>
            <person name="Walter F."/>
            <person name="Albersmeier A."/>
            <person name="Kalinowski J."/>
            <person name="Ruckert C."/>
        </authorList>
    </citation>
    <scope>NUCLEOTIDE SEQUENCE</scope>
    <source>
        <strain evidence="1">JCM 31311</strain>
    </source>
</reference>
<proteinExistence type="predicted"/>
<dbReference type="Proteomes" id="UP000603865">
    <property type="component" value="Unassembled WGS sequence"/>
</dbReference>
<accession>A0A918CAH6</accession>
<organism evidence="1 2">
    <name type="scientific">Deinococcus ruber</name>
    <dbReference type="NCBI Taxonomy" id="1848197"/>
    <lineage>
        <taxon>Bacteria</taxon>
        <taxon>Thermotogati</taxon>
        <taxon>Deinococcota</taxon>
        <taxon>Deinococci</taxon>
        <taxon>Deinococcales</taxon>
        <taxon>Deinococcaceae</taxon>
        <taxon>Deinococcus</taxon>
    </lineage>
</organism>